<name>Q0RIC9_FRAAA</name>
<accession>Q0RIC9</accession>
<dbReference type="InterPro" id="IPR032710">
    <property type="entry name" value="NTF2-like_dom_sf"/>
</dbReference>
<dbReference type="STRING" id="326424.FRAAL4099"/>
<organism evidence="3 4">
    <name type="scientific">Frankia alni (strain DSM 45986 / CECT 9034 / ACN14a)</name>
    <dbReference type="NCBI Taxonomy" id="326424"/>
    <lineage>
        <taxon>Bacteria</taxon>
        <taxon>Bacillati</taxon>
        <taxon>Actinomycetota</taxon>
        <taxon>Actinomycetes</taxon>
        <taxon>Frankiales</taxon>
        <taxon>Frankiaceae</taxon>
        <taxon>Frankia</taxon>
    </lineage>
</organism>
<evidence type="ECO:0000259" key="2">
    <source>
        <dbReference type="Pfam" id="PF13577"/>
    </source>
</evidence>
<dbReference type="AlphaFoldDB" id="Q0RIC9"/>
<gene>
    <name evidence="3" type="ordered locus">FRAAL4099</name>
</gene>
<reference evidence="3 4" key="1">
    <citation type="journal article" date="2007" name="Genome Res.">
        <title>Genome characteristics of facultatively symbiotic Frankia sp. strains reflect host range and host plant biogeography.</title>
        <authorList>
            <person name="Normand P."/>
            <person name="Lapierre P."/>
            <person name="Tisa L.S."/>
            <person name="Gogarten J.P."/>
            <person name="Alloisio N."/>
            <person name="Bagnarol E."/>
            <person name="Bassi C.A."/>
            <person name="Berry A.M."/>
            <person name="Bickhart D.M."/>
            <person name="Choisne N."/>
            <person name="Couloux A."/>
            <person name="Cournoyer B."/>
            <person name="Cruveiller S."/>
            <person name="Daubin V."/>
            <person name="Demange N."/>
            <person name="Francino M.P."/>
            <person name="Goltsman E."/>
            <person name="Huang Y."/>
            <person name="Kopp O.R."/>
            <person name="Labarre L."/>
            <person name="Lapidus A."/>
            <person name="Lavire C."/>
            <person name="Marechal J."/>
            <person name="Martinez M."/>
            <person name="Mastronunzio J.E."/>
            <person name="Mullin B.C."/>
            <person name="Niemann J."/>
            <person name="Pujic P."/>
            <person name="Rawnsley T."/>
            <person name="Rouy Z."/>
            <person name="Schenowitz C."/>
            <person name="Sellstedt A."/>
            <person name="Tavares F."/>
            <person name="Tomkins J.P."/>
            <person name="Vallenet D."/>
            <person name="Valverde C."/>
            <person name="Wall L.G."/>
            <person name="Wang Y."/>
            <person name="Medigue C."/>
            <person name="Benson D.R."/>
        </authorList>
    </citation>
    <scope>NUCLEOTIDE SEQUENCE [LARGE SCALE GENOMIC DNA]</scope>
    <source>
        <strain evidence="4">DSM 45986 / CECT 9034 / ACN14a</strain>
    </source>
</reference>
<sequence length="133" mass="14197">MLARVAQAHDDHRDEEWIAQYTSETTVWGALAEGPQAVRALLGLAPPAESHTVNFLSIPVIEIDGPVAHASTDSFTVHLDPAGGFSITSVVRLEDELVRDGAGRWTFARRLPTPLLPPAGRPAAEGSEGDGHE</sequence>
<dbReference type="Pfam" id="PF13577">
    <property type="entry name" value="SnoaL_4"/>
    <property type="match status" value="1"/>
</dbReference>
<protein>
    <recommendedName>
        <fullName evidence="2">SnoaL-like domain-containing protein</fullName>
    </recommendedName>
</protein>
<feature type="domain" description="SnoaL-like" evidence="2">
    <location>
        <begin position="2"/>
        <end position="110"/>
    </location>
</feature>
<dbReference type="Gene3D" id="3.10.450.50">
    <property type="match status" value="1"/>
</dbReference>
<dbReference type="Proteomes" id="UP000000657">
    <property type="component" value="Chromosome"/>
</dbReference>
<proteinExistence type="predicted"/>
<dbReference type="EMBL" id="CT573213">
    <property type="protein sequence ID" value="CAJ62741.1"/>
    <property type="molecule type" value="Genomic_DNA"/>
</dbReference>
<dbReference type="HOGENOM" id="CLU_1803336_0_0_11"/>
<evidence type="ECO:0000256" key="1">
    <source>
        <dbReference type="SAM" id="MobiDB-lite"/>
    </source>
</evidence>
<dbReference type="KEGG" id="fal:FRAAL4099"/>
<dbReference type="InterPro" id="IPR037401">
    <property type="entry name" value="SnoaL-like"/>
</dbReference>
<feature type="region of interest" description="Disordered" evidence="1">
    <location>
        <begin position="113"/>
        <end position="133"/>
    </location>
</feature>
<keyword evidence="4" id="KW-1185">Reference proteome</keyword>
<evidence type="ECO:0000313" key="3">
    <source>
        <dbReference type="EMBL" id="CAJ62741.1"/>
    </source>
</evidence>
<dbReference type="SUPFAM" id="SSF54427">
    <property type="entry name" value="NTF2-like"/>
    <property type="match status" value="1"/>
</dbReference>
<evidence type="ECO:0000313" key="4">
    <source>
        <dbReference type="Proteomes" id="UP000000657"/>
    </source>
</evidence>